<dbReference type="eggNOG" id="COG2267">
    <property type="taxonomic scope" value="Bacteria"/>
</dbReference>
<keyword evidence="3" id="KW-1185">Reference proteome</keyword>
<sequence length="328" mass="35139">MRWLARIFLVALLAVAATWAFGPRESRELGAGFDTAALGEDLDEWLAGQEARFDDIVPGTEKRIVWAGAPGQATDWALIYVHGFSASSEEVRPLPDNVAEALGANLYYTRLAGHGRDGAAMAEPELADWMADMGEAMAIGRRIGNRVLVISTSTGGTLSTLMAADPEMSDGLAGLALISPNYLVANSAARMLTWPGAEWWVPLVVGRERGFTPVNAAHARYWTERYPTVAVLPMAASVAEVRDIDYASLETPALFIFSPDDRVVDAGAIRHVADAWGGPAETEIVRPGPGTDPSSHVLAGEILSPALTEPITERIVHWVGTLPSSGRR</sequence>
<dbReference type="SUPFAM" id="SSF53474">
    <property type="entry name" value="alpha/beta-Hydrolases"/>
    <property type="match status" value="1"/>
</dbReference>
<reference evidence="2 3" key="1">
    <citation type="submission" date="2014-01" db="EMBL/GenBank/DDBJ databases">
        <title>Roseivivax halodurans JCM 10272 Genome Sequencing.</title>
        <authorList>
            <person name="Lai Q."/>
            <person name="Li G."/>
            <person name="Shao Z."/>
        </authorList>
    </citation>
    <scope>NUCLEOTIDE SEQUENCE [LARGE SCALE GENOMIC DNA]</scope>
    <source>
        <strain evidence="2 3">JCM 10272</strain>
    </source>
</reference>
<protein>
    <submittedName>
        <fullName evidence="2">Lysophospholipase</fullName>
    </submittedName>
</protein>
<gene>
    <name evidence="2" type="ORF">OCH239_08235</name>
</gene>
<accession>X7ELV4</accession>
<proteinExistence type="predicted"/>
<dbReference type="Gene3D" id="3.40.50.1820">
    <property type="entry name" value="alpha/beta hydrolase"/>
    <property type="match status" value="1"/>
</dbReference>
<evidence type="ECO:0000259" key="1">
    <source>
        <dbReference type="Pfam" id="PF12146"/>
    </source>
</evidence>
<dbReference type="STRING" id="1449350.OCH239_08235"/>
<dbReference type="InterPro" id="IPR029058">
    <property type="entry name" value="AB_hydrolase_fold"/>
</dbReference>
<organism evidence="2 3">
    <name type="scientific">Roseivivax halodurans JCM 10272</name>
    <dbReference type="NCBI Taxonomy" id="1449350"/>
    <lineage>
        <taxon>Bacteria</taxon>
        <taxon>Pseudomonadati</taxon>
        <taxon>Pseudomonadota</taxon>
        <taxon>Alphaproteobacteria</taxon>
        <taxon>Rhodobacterales</taxon>
        <taxon>Roseobacteraceae</taxon>
        <taxon>Roseivivax</taxon>
    </lineage>
</organism>
<feature type="domain" description="Serine aminopeptidase S33" evidence="1">
    <location>
        <begin position="74"/>
        <end position="277"/>
    </location>
</feature>
<dbReference type="PATRIC" id="fig|1449350.3.peg.690"/>
<name>X7ELV4_9RHOB</name>
<dbReference type="EMBL" id="JALZ01000002">
    <property type="protein sequence ID" value="ETX16138.1"/>
    <property type="molecule type" value="Genomic_DNA"/>
</dbReference>
<dbReference type="InterPro" id="IPR022742">
    <property type="entry name" value="Hydrolase_4"/>
</dbReference>
<dbReference type="AlphaFoldDB" id="X7ELV4"/>
<dbReference type="Proteomes" id="UP000022447">
    <property type="component" value="Unassembled WGS sequence"/>
</dbReference>
<comment type="caution">
    <text evidence="2">The sequence shown here is derived from an EMBL/GenBank/DDBJ whole genome shotgun (WGS) entry which is preliminary data.</text>
</comment>
<evidence type="ECO:0000313" key="2">
    <source>
        <dbReference type="EMBL" id="ETX16138.1"/>
    </source>
</evidence>
<dbReference type="Pfam" id="PF12146">
    <property type="entry name" value="Hydrolase_4"/>
    <property type="match status" value="1"/>
</dbReference>
<evidence type="ECO:0000313" key="3">
    <source>
        <dbReference type="Proteomes" id="UP000022447"/>
    </source>
</evidence>